<dbReference type="Proteomes" id="UP000037460">
    <property type="component" value="Unassembled WGS sequence"/>
</dbReference>
<dbReference type="PANTHER" id="PTHR33875:SF2">
    <property type="entry name" value="ACR183CP"/>
    <property type="match status" value="1"/>
</dbReference>
<organism evidence="1 2">
    <name type="scientific">Chrysochromulina tobinii</name>
    <dbReference type="NCBI Taxonomy" id="1460289"/>
    <lineage>
        <taxon>Eukaryota</taxon>
        <taxon>Haptista</taxon>
        <taxon>Haptophyta</taxon>
        <taxon>Prymnesiophyceae</taxon>
        <taxon>Prymnesiales</taxon>
        <taxon>Chrysochromulinaceae</taxon>
        <taxon>Chrysochromulina</taxon>
    </lineage>
</organism>
<evidence type="ECO:0000313" key="2">
    <source>
        <dbReference type="Proteomes" id="UP000037460"/>
    </source>
</evidence>
<reference evidence="2" key="1">
    <citation type="journal article" date="2015" name="PLoS Genet.">
        <title>Genome Sequence and Transcriptome Analyses of Chrysochromulina tobin: Metabolic Tools for Enhanced Algal Fitness in the Prominent Order Prymnesiales (Haptophyceae).</title>
        <authorList>
            <person name="Hovde B.T."/>
            <person name="Deodato C.R."/>
            <person name="Hunsperger H.M."/>
            <person name="Ryken S.A."/>
            <person name="Yost W."/>
            <person name="Jha R.K."/>
            <person name="Patterson J."/>
            <person name="Monnat R.J. Jr."/>
            <person name="Barlow S.B."/>
            <person name="Starkenburg S.R."/>
            <person name="Cattolico R.A."/>
        </authorList>
    </citation>
    <scope>NUCLEOTIDE SEQUENCE</scope>
    <source>
        <strain evidence="2">CCMP291</strain>
    </source>
</reference>
<dbReference type="Gene3D" id="3.40.30.10">
    <property type="entry name" value="Glutaredoxin"/>
    <property type="match status" value="1"/>
</dbReference>
<comment type="caution">
    <text evidence="1">The sequence shown here is derived from an EMBL/GenBank/DDBJ whole genome shotgun (WGS) entry which is preliminary data.</text>
</comment>
<dbReference type="AlphaFoldDB" id="A0A0M0JI78"/>
<dbReference type="PANTHER" id="PTHR33875">
    <property type="entry name" value="OS09G0542200 PROTEIN"/>
    <property type="match status" value="1"/>
</dbReference>
<dbReference type="SUPFAM" id="SSF52833">
    <property type="entry name" value="Thioredoxin-like"/>
    <property type="match status" value="1"/>
</dbReference>
<evidence type="ECO:0000313" key="1">
    <source>
        <dbReference type="EMBL" id="KOO26017.1"/>
    </source>
</evidence>
<protein>
    <submittedName>
        <fullName evidence="1">Thioredoxin-like protein</fullName>
    </submittedName>
</protein>
<gene>
    <name evidence="1" type="ORF">Ctob_005231</name>
</gene>
<proteinExistence type="predicted"/>
<keyword evidence="2" id="KW-1185">Reference proteome</keyword>
<sequence>MWASTVEAKLNEKAGDKVCFIFNQVIQPWHPQGTCVHEAALAVKQCAPDKFFAYCTALFTALDNGRFKDDTTWDLSRAQIYEELLVIAAATGIDRAAVEALLARSPEAGNSGNQMTQMIKWVVKYHRCRGVHVTPTVHVNGLEAGVVSSGWSTEQWLEFLKAEGDDFFRGK</sequence>
<accession>A0A0M0JI78</accession>
<name>A0A0M0JI78_9EUKA</name>
<dbReference type="InterPro" id="IPR036249">
    <property type="entry name" value="Thioredoxin-like_sf"/>
</dbReference>
<dbReference type="EMBL" id="JWZX01002901">
    <property type="protein sequence ID" value="KOO26017.1"/>
    <property type="molecule type" value="Genomic_DNA"/>
</dbReference>
<dbReference type="OrthoDB" id="37297at2759"/>